<dbReference type="InterPro" id="IPR029060">
    <property type="entry name" value="PIN-like_dom_sf"/>
</dbReference>
<sequence length="152" mass="17764">MLLRLCRWLRLLGYPTVAAHEVVDPTKVEDEDEVLVEFCREHDALLITRDRQLARRARAVLITADSVPEQIAEVLEFLGDEAFLDPDESRCPECNARVRRVTAENPGPFEVTWECPECRRKYWVGGHWRDMEETIDRVKKALRRVQRGHLRG</sequence>
<dbReference type="Proteomes" id="UP000619545">
    <property type="component" value="Unassembled WGS sequence"/>
</dbReference>
<comment type="caution">
    <text evidence="2">The sequence shown here is derived from an EMBL/GenBank/DDBJ whole genome shotgun (WGS) entry which is preliminary data.</text>
</comment>
<dbReference type="InterPro" id="IPR002782">
    <property type="entry name" value="Mut7-C_RNAse_dom"/>
</dbReference>
<feature type="domain" description="Mut7-C RNAse" evidence="1">
    <location>
        <begin position="1"/>
        <end position="135"/>
    </location>
</feature>
<dbReference type="PANTHER" id="PTHR39081">
    <property type="entry name" value="MUT7-C DOMAIN-CONTAINING PROTEIN"/>
    <property type="match status" value="1"/>
</dbReference>
<proteinExistence type="predicted"/>
<dbReference type="SUPFAM" id="SSF88723">
    <property type="entry name" value="PIN domain-like"/>
    <property type="match status" value="1"/>
</dbReference>
<organism evidence="2 3">
    <name type="scientific">Methanopyrus kandleri</name>
    <dbReference type="NCBI Taxonomy" id="2320"/>
    <lineage>
        <taxon>Archaea</taxon>
        <taxon>Methanobacteriati</taxon>
        <taxon>Methanobacteriota</taxon>
        <taxon>Methanomada group</taxon>
        <taxon>Methanopyri</taxon>
        <taxon>Methanopyrales</taxon>
        <taxon>Methanopyraceae</taxon>
        <taxon>Methanopyrus</taxon>
    </lineage>
</organism>
<gene>
    <name evidence="2" type="ORF">HA336_03880</name>
</gene>
<dbReference type="Pfam" id="PF01927">
    <property type="entry name" value="Mut7-C"/>
    <property type="match status" value="1"/>
</dbReference>
<protein>
    <recommendedName>
        <fullName evidence="1">Mut7-C RNAse domain-containing protein</fullName>
    </recommendedName>
</protein>
<evidence type="ECO:0000313" key="2">
    <source>
        <dbReference type="EMBL" id="HII70353.1"/>
    </source>
</evidence>
<evidence type="ECO:0000259" key="1">
    <source>
        <dbReference type="Pfam" id="PF01927"/>
    </source>
</evidence>
<dbReference type="EMBL" id="DUJS01000004">
    <property type="protein sequence ID" value="HII70353.1"/>
    <property type="molecule type" value="Genomic_DNA"/>
</dbReference>
<dbReference type="OMA" id="CGQIYWP"/>
<evidence type="ECO:0000313" key="3">
    <source>
        <dbReference type="Proteomes" id="UP000619545"/>
    </source>
</evidence>
<dbReference type="AlphaFoldDB" id="A0A832WAR3"/>
<dbReference type="PANTHER" id="PTHR39081:SF1">
    <property type="entry name" value="MUT7-C RNASE DOMAIN-CONTAINING PROTEIN"/>
    <property type="match status" value="1"/>
</dbReference>
<name>A0A832WAR3_9EURY</name>
<accession>A0A832WAR3</accession>
<reference evidence="2" key="1">
    <citation type="journal article" date="2020" name="bioRxiv">
        <title>A rank-normalized archaeal taxonomy based on genome phylogeny resolves widespread incomplete and uneven classifications.</title>
        <authorList>
            <person name="Rinke C."/>
            <person name="Chuvochina M."/>
            <person name="Mussig A.J."/>
            <person name="Chaumeil P.-A."/>
            <person name="Waite D.W."/>
            <person name="Whitman W.B."/>
            <person name="Parks D.H."/>
            <person name="Hugenholtz P."/>
        </authorList>
    </citation>
    <scope>NUCLEOTIDE SEQUENCE</scope>
    <source>
        <strain evidence="2">UBA8853</strain>
    </source>
</reference>